<dbReference type="AlphaFoldDB" id="A0AAV6P9J9"/>
<protein>
    <submittedName>
        <fullName evidence="1">Spatacsin isoform X3</fullName>
    </submittedName>
</protein>
<sequence>MLESLQRPQSSVTVVAVIPGNQRGAAVADIRRAELAPGSGSVLGCVLGLRGGGGGGGRLVVWDAADREAPPAAVDDSCSDFSWEEVSSSSSSSISSSSSSSFRLVAVGCECDLKLLQVTVQRSTCVSVLCVSHCPADELLQTLTEQVDGDEQLRELRSMRVLSFAAGRCRALLNDHWLLQLQWRRQEEAEPQKLTWRRLGASGDGEGRAAVHHCLCRDFLFTLGSSGLIRVYDITDGCLLASVDLPAYLSSVPVDEEYVFPSSSSFCVLQVSADLSTAVAVTQTHAAVAVDLDLYFRMFPQHLLCAAPPAGPPLHAQQPGDQDRLLSSSCSLAALGSTFSPDR</sequence>
<dbReference type="EMBL" id="JAGKHQ010001787">
    <property type="protein sequence ID" value="KAG7453684.1"/>
    <property type="molecule type" value="Genomic_DNA"/>
</dbReference>
<name>A0AAV6P9J9_SOLSE</name>
<proteinExistence type="predicted"/>
<dbReference type="Proteomes" id="UP000693946">
    <property type="component" value="Unassembled WGS sequence"/>
</dbReference>
<evidence type="ECO:0000313" key="1">
    <source>
        <dbReference type="EMBL" id="KAG7453684.1"/>
    </source>
</evidence>
<comment type="caution">
    <text evidence="1">The sequence shown here is derived from an EMBL/GenBank/DDBJ whole genome shotgun (WGS) entry which is preliminary data.</text>
</comment>
<keyword evidence="2" id="KW-1185">Reference proteome</keyword>
<accession>A0AAV6P9J9</accession>
<evidence type="ECO:0000313" key="2">
    <source>
        <dbReference type="Proteomes" id="UP000693946"/>
    </source>
</evidence>
<gene>
    <name evidence="1" type="ORF">JOB18_039393</name>
</gene>
<organism evidence="1 2">
    <name type="scientific">Solea senegalensis</name>
    <name type="common">Senegalese sole</name>
    <dbReference type="NCBI Taxonomy" id="28829"/>
    <lineage>
        <taxon>Eukaryota</taxon>
        <taxon>Metazoa</taxon>
        <taxon>Chordata</taxon>
        <taxon>Craniata</taxon>
        <taxon>Vertebrata</taxon>
        <taxon>Euteleostomi</taxon>
        <taxon>Actinopterygii</taxon>
        <taxon>Neopterygii</taxon>
        <taxon>Teleostei</taxon>
        <taxon>Neoteleostei</taxon>
        <taxon>Acanthomorphata</taxon>
        <taxon>Carangaria</taxon>
        <taxon>Pleuronectiformes</taxon>
        <taxon>Pleuronectoidei</taxon>
        <taxon>Soleidae</taxon>
        <taxon>Solea</taxon>
    </lineage>
</organism>
<reference evidence="1 2" key="1">
    <citation type="journal article" date="2021" name="Sci. Rep.">
        <title>Chromosome anchoring in Senegalese sole (Solea senegalensis) reveals sex-associated markers and genome rearrangements in flatfish.</title>
        <authorList>
            <person name="Guerrero-Cozar I."/>
            <person name="Gomez-Garrido J."/>
            <person name="Berbel C."/>
            <person name="Martinez-Blanch J.F."/>
            <person name="Alioto T."/>
            <person name="Claros M.G."/>
            <person name="Gagnaire P.A."/>
            <person name="Manchado M."/>
        </authorList>
    </citation>
    <scope>NUCLEOTIDE SEQUENCE [LARGE SCALE GENOMIC DNA]</scope>
    <source>
        <strain evidence="1">Sse05_10M</strain>
    </source>
</reference>